<dbReference type="EMBL" id="JRKL02000301">
    <property type="protein sequence ID" value="KAF3972821.1"/>
    <property type="molecule type" value="Genomic_DNA"/>
</dbReference>
<organism evidence="2 3">
    <name type="scientific">Castanea mollissima</name>
    <name type="common">Chinese chestnut</name>
    <dbReference type="NCBI Taxonomy" id="60419"/>
    <lineage>
        <taxon>Eukaryota</taxon>
        <taxon>Viridiplantae</taxon>
        <taxon>Streptophyta</taxon>
        <taxon>Embryophyta</taxon>
        <taxon>Tracheophyta</taxon>
        <taxon>Spermatophyta</taxon>
        <taxon>Magnoliopsida</taxon>
        <taxon>eudicotyledons</taxon>
        <taxon>Gunneridae</taxon>
        <taxon>Pentapetalae</taxon>
        <taxon>rosids</taxon>
        <taxon>fabids</taxon>
        <taxon>Fagales</taxon>
        <taxon>Fagaceae</taxon>
        <taxon>Castanea</taxon>
    </lineage>
</organism>
<name>A0A8J4W5C2_9ROSI</name>
<dbReference type="OrthoDB" id="10480871at2759"/>
<dbReference type="Proteomes" id="UP000737018">
    <property type="component" value="Unassembled WGS sequence"/>
</dbReference>
<gene>
    <name evidence="2" type="ORF">CMV_003706</name>
</gene>
<dbReference type="AlphaFoldDB" id="A0A8J4W5C2"/>
<evidence type="ECO:0000313" key="3">
    <source>
        <dbReference type="Proteomes" id="UP000737018"/>
    </source>
</evidence>
<keyword evidence="3" id="KW-1185">Reference proteome</keyword>
<comment type="caution">
    <text evidence="2">The sequence shown here is derived from an EMBL/GenBank/DDBJ whole genome shotgun (WGS) entry which is preliminary data.</text>
</comment>
<reference evidence="2" key="1">
    <citation type="submission" date="2020-03" db="EMBL/GenBank/DDBJ databases">
        <title>Castanea mollissima Vanexum genome sequencing.</title>
        <authorList>
            <person name="Staton M."/>
        </authorList>
    </citation>
    <scope>NUCLEOTIDE SEQUENCE</scope>
    <source>
        <tissue evidence="2">Leaf</tissue>
    </source>
</reference>
<proteinExistence type="predicted"/>
<evidence type="ECO:0000313" key="2">
    <source>
        <dbReference type="EMBL" id="KAF3972821.1"/>
    </source>
</evidence>
<protein>
    <submittedName>
        <fullName evidence="2">Uncharacterized protein</fullName>
    </submittedName>
</protein>
<evidence type="ECO:0000256" key="1">
    <source>
        <dbReference type="SAM" id="MobiDB-lite"/>
    </source>
</evidence>
<sequence length="92" mass="9728">MVSSGCEIGVGLVVAESKPSSALGSRRSDQEASGFLGSDPVLQTHDVDNFLQVQDLNPEAPRSFPEVGVPEWLLGMTRNRVGFVRAGLATVS</sequence>
<accession>A0A8J4W5C2</accession>
<feature type="region of interest" description="Disordered" evidence="1">
    <location>
        <begin position="18"/>
        <end position="38"/>
    </location>
</feature>